<dbReference type="SUPFAM" id="SSF55021">
    <property type="entry name" value="ACT-like"/>
    <property type="match status" value="1"/>
</dbReference>
<evidence type="ECO:0000256" key="6">
    <source>
        <dbReference type="ARBA" id="ARBA00023002"/>
    </source>
</evidence>
<feature type="domain" description="Prephenate/arogenate dehydrogenase" evidence="10">
    <location>
        <begin position="7"/>
        <end position="284"/>
    </location>
</feature>
<dbReference type="Proteomes" id="UP000309133">
    <property type="component" value="Unassembled WGS sequence"/>
</dbReference>
<dbReference type="PANTHER" id="PTHR21363:SF0">
    <property type="entry name" value="PREPHENATE DEHYDROGENASE [NADP(+)]"/>
    <property type="match status" value="1"/>
</dbReference>
<dbReference type="RefSeq" id="WP_136426331.1">
    <property type="nucleotide sequence ID" value="NZ_SSSM01000001.1"/>
</dbReference>
<evidence type="ECO:0000256" key="4">
    <source>
        <dbReference type="ARBA" id="ARBA00016891"/>
    </source>
</evidence>
<dbReference type="GO" id="GO:0006571">
    <property type="term" value="P:tyrosine biosynthetic process"/>
    <property type="evidence" value="ECO:0007669"/>
    <property type="project" value="UniProtKB-UniPathway"/>
</dbReference>
<proteinExistence type="inferred from homology"/>
<dbReference type="EMBL" id="SSSM01000001">
    <property type="protein sequence ID" value="THG33549.1"/>
    <property type="molecule type" value="Genomic_DNA"/>
</dbReference>
<dbReference type="InterPro" id="IPR002912">
    <property type="entry name" value="ACT_dom"/>
</dbReference>
<keyword evidence="8" id="KW-0028">Amino-acid biosynthesis</keyword>
<evidence type="ECO:0000256" key="2">
    <source>
        <dbReference type="ARBA" id="ARBA00007964"/>
    </source>
</evidence>
<keyword evidence="8" id="KW-0057">Aromatic amino acid biosynthesis</keyword>
<dbReference type="InterPro" id="IPR045865">
    <property type="entry name" value="ACT-like_dom_sf"/>
</dbReference>
<gene>
    <name evidence="12" type="ORF">E6C64_04230</name>
</gene>
<dbReference type="InterPro" id="IPR003099">
    <property type="entry name" value="Prephen_DH"/>
</dbReference>
<organism evidence="12 13">
    <name type="scientific">Naasia lichenicola</name>
    <dbReference type="NCBI Taxonomy" id="2565933"/>
    <lineage>
        <taxon>Bacteria</taxon>
        <taxon>Bacillati</taxon>
        <taxon>Actinomycetota</taxon>
        <taxon>Actinomycetes</taxon>
        <taxon>Micrococcales</taxon>
        <taxon>Microbacteriaceae</taxon>
        <taxon>Naasia</taxon>
    </lineage>
</organism>
<evidence type="ECO:0000256" key="9">
    <source>
        <dbReference type="ARBA" id="ARBA00049260"/>
    </source>
</evidence>
<protein>
    <recommendedName>
        <fullName evidence="4">Prephenate dehydrogenase</fullName>
        <ecNumber evidence="3">1.3.1.12</ecNumber>
    </recommendedName>
</protein>
<accession>A0A4S4FS77</accession>
<evidence type="ECO:0000313" key="13">
    <source>
        <dbReference type="Proteomes" id="UP000309133"/>
    </source>
</evidence>
<feature type="domain" description="ACT" evidence="11">
    <location>
        <begin position="292"/>
        <end position="359"/>
    </location>
</feature>
<dbReference type="SUPFAM" id="SSF48179">
    <property type="entry name" value="6-phosphogluconate dehydrogenase C-terminal domain-like"/>
    <property type="match status" value="1"/>
</dbReference>
<name>A0A4S4FS77_9MICO</name>
<evidence type="ECO:0000259" key="11">
    <source>
        <dbReference type="PROSITE" id="PS51671"/>
    </source>
</evidence>
<dbReference type="Pfam" id="PF02153">
    <property type="entry name" value="PDH_N"/>
    <property type="match status" value="1"/>
</dbReference>
<comment type="catalytic activity">
    <reaction evidence="9">
        <text>prephenate + NAD(+) = 3-(4-hydroxyphenyl)pyruvate + CO2 + NADH</text>
        <dbReference type="Rhea" id="RHEA:13869"/>
        <dbReference type="ChEBI" id="CHEBI:16526"/>
        <dbReference type="ChEBI" id="CHEBI:29934"/>
        <dbReference type="ChEBI" id="CHEBI:36242"/>
        <dbReference type="ChEBI" id="CHEBI:57540"/>
        <dbReference type="ChEBI" id="CHEBI:57945"/>
        <dbReference type="EC" id="1.3.1.12"/>
    </reaction>
</comment>
<keyword evidence="5" id="KW-0827">Tyrosine biosynthesis</keyword>
<keyword evidence="7" id="KW-0520">NAD</keyword>
<comment type="similarity">
    <text evidence="2">Belongs to the prephenate/arogenate dehydrogenase family.</text>
</comment>
<evidence type="ECO:0000256" key="5">
    <source>
        <dbReference type="ARBA" id="ARBA00022498"/>
    </source>
</evidence>
<evidence type="ECO:0000256" key="7">
    <source>
        <dbReference type="ARBA" id="ARBA00023027"/>
    </source>
</evidence>
<dbReference type="Gene3D" id="1.10.3660.10">
    <property type="entry name" value="6-phosphogluconate dehydrogenase C-terminal like domain"/>
    <property type="match status" value="1"/>
</dbReference>
<sequence length="359" mass="37144">MTARTAGPVLIVGSGLLGASIGHALRALDVDVALEDSSPSTLDLAIDYGAGRRAESDEKPALVVVAVPPDQLAAVIGAALVRFPDALVTDVGSVKVSPLAELVENGAPIERYLGSHPLAGRERGGAISARADIFLGRPWVITPHAQTTSAQIHAIEALVLDVGAAPVQLSPEEHDHSVALISHVPQLVASLMAARLVDAPSAAVAIAGQGVRDVTRVAASSPELWVQILTANAAQVGPVLSAIRDDLATLEAAIVAHGAPGARRTIAELLRSGNTGVARLPGKHGGDARFAQLVVLIDDRPGQIAKLLTEVGELGVNLEDLRLEHSPGAQIGIVELSIVPEARDRLEEELTTRGWRIAG</sequence>
<dbReference type="InterPro" id="IPR046826">
    <property type="entry name" value="PDH_N"/>
</dbReference>
<dbReference type="GO" id="GO:0004665">
    <property type="term" value="F:prephenate dehydrogenase (NADP+) activity"/>
    <property type="evidence" value="ECO:0007669"/>
    <property type="project" value="InterPro"/>
</dbReference>
<evidence type="ECO:0000259" key="10">
    <source>
        <dbReference type="PROSITE" id="PS51176"/>
    </source>
</evidence>
<dbReference type="NCBIfam" id="NF005111">
    <property type="entry name" value="PRK06545.2-3"/>
    <property type="match status" value="1"/>
</dbReference>
<evidence type="ECO:0000256" key="8">
    <source>
        <dbReference type="ARBA" id="ARBA00023141"/>
    </source>
</evidence>
<comment type="caution">
    <text evidence="12">The sequence shown here is derived from an EMBL/GenBank/DDBJ whole genome shotgun (WGS) entry which is preliminary data.</text>
</comment>
<evidence type="ECO:0000256" key="3">
    <source>
        <dbReference type="ARBA" id="ARBA00012068"/>
    </source>
</evidence>
<dbReference type="InterPro" id="IPR046825">
    <property type="entry name" value="PDH_C"/>
</dbReference>
<reference evidence="12 13" key="1">
    <citation type="submission" date="2019-04" db="EMBL/GenBank/DDBJ databases">
        <authorList>
            <person name="Jiang L."/>
        </authorList>
    </citation>
    <scope>NUCLEOTIDE SEQUENCE [LARGE SCALE GENOMIC DNA]</scope>
    <source>
        <strain evidence="12 13">YIM 131853</strain>
    </source>
</reference>
<evidence type="ECO:0000256" key="1">
    <source>
        <dbReference type="ARBA" id="ARBA00005067"/>
    </source>
</evidence>
<dbReference type="Gene3D" id="3.30.70.260">
    <property type="match status" value="1"/>
</dbReference>
<dbReference type="UniPathway" id="UPA00122">
    <property type="reaction ID" value="UER00961"/>
</dbReference>
<dbReference type="InterPro" id="IPR036291">
    <property type="entry name" value="NAD(P)-bd_dom_sf"/>
</dbReference>
<dbReference type="PROSITE" id="PS51176">
    <property type="entry name" value="PDH_ADH"/>
    <property type="match status" value="1"/>
</dbReference>
<dbReference type="GO" id="GO:0008977">
    <property type="term" value="F:prephenate dehydrogenase (NAD+) activity"/>
    <property type="evidence" value="ECO:0007669"/>
    <property type="project" value="UniProtKB-EC"/>
</dbReference>
<dbReference type="EC" id="1.3.1.12" evidence="3"/>
<dbReference type="InterPro" id="IPR008927">
    <property type="entry name" value="6-PGluconate_DH-like_C_sf"/>
</dbReference>
<dbReference type="Pfam" id="PF20463">
    <property type="entry name" value="PDH_C"/>
    <property type="match status" value="1"/>
</dbReference>
<dbReference type="NCBIfam" id="NF005112">
    <property type="entry name" value="PRK06545.2-4"/>
    <property type="match status" value="1"/>
</dbReference>
<keyword evidence="13" id="KW-1185">Reference proteome</keyword>
<dbReference type="GO" id="GO:0070403">
    <property type="term" value="F:NAD+ binding"/>
    <property type="evidence" value="ECO:0007669"/>
    <property type="project" value="InterPro"/>
</dbReference>
<evidence type="ECO:0000313" key="12">
    <source>
        <dbReference type="EMBL" id="THG33549.1"/>
    </source>
</evidence>
<dbReference type="Gene3D" id="3.40.50.720">
    <property type="entry name" value="NAD(P)-binding Rossmann-like Domain"/>
    <property type="match status" value="1"/>
</dbReference>
<dbReference type="AlphaFoldDB" id="A0A4S4FS77"/>
<dbReference type="OrthoDB" id="9802008at2"/>
<comment type="pathway">
    <text evidence="1">Amino-acid biosynthesis; L-tyrosine biosynthesis; (4-hydroxyphenyl)pyruvate from prephenate (NAD(+) route): step 1/1.</text>
</comment>
<dbReference type="PROSITE" id="PS51671">
    <property type="entry name" value="ACT"/>
    <property type="match status" value="1"/>
</dbReference>
<dbReference type="SUPFAM" id="SSF51735">
    <property type="entry name" value="NAD(P)-binding Rossmann-fold domains"/>
    <property type="match status" value="1"/>
</dbReference>
<dbReference type="PANTHER" id="PTHR21363">
    <property type="entry name" value="PREPHENATE DEHYDROGENASE"/>
    <property type="match status" value="1"/>
</dbReference>
<dbReference type="InterPro" id="IPR050812">
    <property type="entry name" value="Preph/Arog_dehydrog"/>
</dbReference>
<keyword evidence="6 12" id="KW-0560">Oxidoreductase</keyword>